<protein>
    <submittedName>
        <fullName evidence="2">Uncharacterized protein</fullName>
    </submittedName>
</protein>
<dbReference type="EMBL" id="ML976029">
    <property type="protein sequence ID" value="KAF1943039.1"/>
    <property type="molecule type" value="Genomic_DNA"/>
</dbReference>
<proteinExistence type="predicted"/>
<reference evidence="2" key="1">
    <citation type="journal article" date="2020" name="Stud. Mycol.">
        <title>101 Dothideomycetes genomes: a test case for predicting lifestyles and emergence of pathogens.</title>
        <authorList>
            <person name="Haridas S."/>
            <person name="Albert R."/>
            <person name="Binder M."/>
            <person name="Bloem J."/>
            <person name="Labutti K."/>
            <person name="Salamov A."/>
            <person name="Andreopoulos B."/>
            <person name="Baker S."/>
            <person name="Barry K."/>
            <person name="Bills G."/>
            <person name="Bluhm B."/>
            <person name="Cannon C."/>
            <person name="Castanera R."/>
            <person name="Culley D."/>
            <person name="Daum C."/>
            <person name="Ezra D."/>
            <person name="Gonzalez J."/>
            <person name="Henrissat B."/>
            <person name="Kuo A."/>
            <person name="Liang C."/>
            <person name="Lipzen A."/>
            <person name="Lutzoni F."/>
            <person name="Magnuson J."/>
            <person name="Mondo S."/>
            <person name="Nolan M."/>
            <person name="Ohm R."/>
            <person name="Pangilinan J."/>
            <person name="Park H.-J."/>
            <person name="Ramirez L."/>
            <person name="Alfaro M."/>
            <person name="Sun H."/>
            <person name="Tritt A."/>
            <person name="Yoshinaga Y."/>
            <person name="Zwiers L.-H."/>
            <person name="Turgeon B."/>
            <person name="Goodwin S."/>
            <person name="Spatafora J."/>
            <person name="Crous P."/>
            <person name="Grigoriev I."/>
        </authorList>
    </citation>
    <scope>NUCLEOTIDE SEQUENCE</scope>
    <source>
        <strain evidence="2">CBS 161.51</strain>
    </source>
</reference>
<evidence type="ECO:0000256" key="1">
    <source>
        <dbReference type="SAM" id="Phobius"/>
    </source>
</evidence>
<evidence type="ECO:0000313" key="3">
    <source>
        <dbReference type="Proteomes" id="UP000800038"/>
    </source>
</evidence>
<keyword evidence="1" id="KW-0472">Membrane</keyword>
<dbReference type="Proteomes" id="UP000800038">
    <property type="component" value="Unassembled WGS sequence"/>
</dbReference>
<accession>A0A6A5STU6</accession>
<keyword evidence="1" id="KW-1133">Transmembrane helix</keyword>
<organism evidence="2 3">
    <name type="scientific">Clathrospora elynae</name>
    <dbReference type="NCBI Taxonomy" id="706981"/>
    <lineage>
        <taxon>Eukaryota</taxon>
        <taxon>Fungi</taxon>
        <taxon>Dikarya</taxon>
        <taxon>Ascomycota</taxon>
        <taxon>Pezizomycotina</taxon>
        <taxon>Dothideomycetes</taxon>
        <taxon>Pleosporomycetidae</taxon>
        <taxon>Pleosporales</taxon>
        <taxon>Diademaceae</taxon>
        <taxon>Clathrospora</taxon>
    </lineage>
</organism>
<dbReference type="AlphaFoldDB" id="A0A6A5STU6"/>
<name>A0A6A5STU6_9PLEO</name>
<keyword evidence="1" id="KW-0812">Transmembrane</keyword>
<gene>
    <name evidence="2" type="ORF">EJ02DRAFT_152565</name>
</gene>
<keyword evidence="3" id="KW-1185">Reference proteome</keyword>
<sequence length="79" mass="8933">MKVLLWYLCCSISVELLMYLPLIAYVISVTKPEHDFRPERFGDTVTCAHDRMALGVATIRAVTLKVEPGLLCRLFASVF</sequence>
<evidence type="ECO:0000313" key="2">
    <source>
        <dbReference type="EMBL" id="KAF1943039.1"/>
    </source>
</evidence>
<feature type="transmembrane region" description="Helical" evidence="1">
    <location>
        <begin position="6"/>
        <end position="27"/>
    </location>
</feature>